<organism evidence="1 2">
    <name type="scientific">Chaenocephalus aceratus</name>
    <name type="common">Blackfin icefish</name>
    <name type="synonym">Chaenichthys aceratus</name>
    <dbReference type="NCBI Taxonomy" id="36190"/>
    <lineage>
        <taxon>Eukaryota</taxon>
        <taxon>Metazoa</taxon>
        <taxon>Chordata</taxon>
        <taxon>Craniata</taxon>
        <taxon>Vertebrata</taxon>
        <taxon>Euteleostomi</taxon>
        <taxon>Actinopterygii</taxon>
        <taxon>Neopterygii</taxon>
        <taxon>Teleostei</taxon>
        <taxon>Neoteleostei</taxon>
        <taxon>Acanthomorphata</taxon>
        <taxon>Eupercaria</taxon>
        <taxon>Perciformes</taxon>
        <taxon>Notothenioidei</taxon>
        <taxon>Channichthyidae</taxon>
        <taxon>Chaenocephalus</taxon>
    </lineage>
</organism>
<gene>
    <name evidence="1" type="ORF">KUCAC02_017692</name>
</gene>
<sequence>MTENTQEYGFGEYDKPGAERSRRRRGEDDDLGSDLEEDLLGEDWLSGKKNPSEVSDEELNDDLLQSDDEEVTVRSAEHKCQALVDCSCLQM</sequence>
<evidence type="ECO:0000313" key="1">
    <source>
        <dbReference type="EMBL" id="KAI4806901.1"/>
    </source>
</evidence>
<accession>A0ACB9W279</accession>
<comment type="caution">
    <text evidence="1">The sequence shown here is derived from an EMBL/GenBank/DDBJ whole genome shotgun (WGS) entry which is preliminary data.</text>
</comment>
<name>A0ACB9W279_CHAAC</name>
<evidence type="ECO:0000313" key="2">
    <source>
        <dbReference type="Proteomes" id="UP001057452"/>
    </source>
</evidence>
<proteinExistence type="predicted"/>
<dbReference type="Proteomes" id="UP001057452">
    <property type="component" value="Chromosome 20"/>
</dbReference>
<protein>
    <submittedName>
        <fullName evidence="1">Uncharacterized protein</fullName>
    </submittedName>
</protein>
<reference evidence="1" key="1">
    <citation type="submission" date="2022-05" db="EMBL/GenBank/DDBJ databases">
        <title>Chromosome-level genome of Chaenocephalus aceratus.</title>
        <authorList>
            <person name="Park H."/>
        </authorList>
    </citation>
    <scope>NUCLEOTIDE SEQUENCE</scope>
    <source>
        <strain evidence="1">KU_202001</strain>
    </source>
</reference>
<keyword evidence="2" id="KW-1185">Reference proteome</keyword>
<dbReference type="EMBL" id="CM043804">
    <property type="protein sequence ID" value="KAI4806901.1"/>
    <property type="molecule type" value="Genomic_DNA"/>
</dbReference>